<gene>
    <name evidence="1" type="ORF">OG563_18370</name>
</gene>
<sequence length="73" mass="8069">MSLVQVAFQLDQLVRTVASEVHHMWAELCDSLLKVRSRRGQPYLELDEVTVQSSFHSLADTGVLACNAQVALG</sequence>
<evidence type="ECO:0000313" key="1">
    <source>
        <dbReference type="EMBL" id="WUV49982.1"/>
    </source>
</evidence>
<dbReference type="EMBL" id="CP109441">
    <property type="protein sequence ID" value="WUV49982.1"/>
    <property type="molecule type" value="Genomic_DNA"/>
</dbReference>
<evidence type="ECO:0000313" key="2">
    <source>
        <dbReference type="Proteomes" id="UP001432062"/>
    </source>
</evidence>
<dbReference type="RefSeq" id="WP_329414736.1">
    <property type="nucleotide sequence ID" value="NZ_CP109441.1"/>
</dbReference>
<dbReference type="Proteomes" id="UP001432062">
    <property type="component" value="Chromosome"/>
</dbReference>
<reference evidence="1" key="1">
    <citation type="submission" date="2022-10" db="EMBL/GenBank/DDBJ databases">
        <title>The complete genomes of actinobacterial strains from the NBC collection.</title>
        <authorList>
            <person name="Joergensen T.S."/>
            <person name="Alvarez Arevalo M."/>
            <person name="Sterndorff E.B."/>
            <person name="Faurdal D."/>
            <person name="Vuksanovic O."/>
            <person name="Mourched A.-S."/>
            <person name="Charusanti P."/>
            <person name="Shaw S."/>
            <person name="Blin K."/>
            <person name="Weber T."/>
        </authorList>
    </citation>
    <scope>NUCLEOTIDE SEQUENCE</scope>
    <source>
        <strain evidence="1">NBC_01482</strain>
    </source>
</reference>
<accession>A0ABZ1Z345</accession>
<proteinExistence type="predicted"/>
<name>A0ABZ1Z345_9NOCA</name>
<protein>
    <submittedName>
        <fullName evidence="1">Uncharacterized protein</fullName>
    </submittedName>
</protein>
<keyword evidence="2" id="KW-1185">Reference proteome</keyword>
<organism evidence="1 2">
    <name type="scientific">Nocardia vinacea</name>
    <dbReference type="NCBI Taxonomy" id="96468"/>
    <lineage>
        <taxon>Bacteria</taxon>
        <taxon>Bacillati</taxon>
        <taxon>Actinomycetota</taxon>
        <taxon>Actinomycetes</taxon>
        <taxon>Mycobacteriales</taxon>
        <taxon>Nocardiaceae</taxon>
        <taxon>Nocardia</taxon>
    </lineage>
</organism>